<evidence type="ECO:0000313" key="3">
    <source>
        <dbReference type="RefSeq" id="XP_031574695.1"/>
    </source>
</evidence>
<keyword evidence="2" id="KW-1185">Reference proteome</keyword>
<dbReference type="RefSeq" id="XP_031574695.1">
    <property type="nucleotide sequence ID" value="XM_031718835.1"/>
</dbReference>
<protein>
    <submittedName>
        <fullName evidence="3">Formin-like protein 10 isoform X1</fullName>
    </submittedName>
</protein>
<proteinExistence type="predicted"/>
<accession>A0A6P8JE20</accession>
<evidence type="ECO:0000256" key="1">
    <source>
        <dbReference type="SAM" id="MobiDB-lite"/>
    </source>
</evidence>
<sequence length="118" mass="13016">MFRVSPFFTYSNTSLELEISAPLIFLITSPDLSPALLQKKKRTILQYVLVSVLQESLDDAKRSFPPPPPTPPAPPPPPPPPGVMNHVLPLISPEDLLQSHHYVMASITGSRNNILNLI</sequence>
<organism evidence="2 3">
    <name type="scientific">Actinia tenebrosa</name>
    <name type="common">Australian red waratah sea anemone</name>
    <dbReference type="NCBI Taxonomy" id="6105"/>
    <lineage>
        <taxon>Eukaryota</taxon>
        <taxon>Metazoa</taxon>
        <taxon>Cnidaria</taxon>
        <taxon>Anthozoa</taxon>
        <taxon>Hexacorallia</taxon>
        <taxon>Actiniaria</taxon>
        <taxon>Actiniidae</taxon>
        <taxon>Actinia</taxon>
    </lineage>
</organism>
<gene>
    <name evidence="3" type="primary">LOC116308420</name>
</gene>
<dbReference type="AlphaFoldDB" id="A0A6P8JE20"/>
<feature type="region of interest" description="Disordered" evidence="1">
    <location>
        <begin position="59"/>
        <end position="85"/>
    </location>
</feature>
<reference evidence="3" key="1">
    <citation type="submission" date="2025-08" db="UniProtKB">
        <authorList>
            <consortium name="RefSeq"/>
        </authorList>
    </citation>
    <scope>IDENTIFICATION</scope>
    <source>
        <tissue evidence="3">Tentacle</tissue>
    </source>
</reference>
<dbReference type="KEGG" id="aten:116308420"/>
<dbReference type="GeneID" id="116308420"/>
<feature type="compositionally biased region" description="Pro residues" evidence="1">
    <location>
        <begin position="64"/>
        <end position="82"/>
    </location>
</feature>
<dbReference type="Proteomes" id="UP000515163">
    <property type="component" value="Unplaced"/>
</dbReference>
<evidence type="ECO:0000313" key="2">
    <source>
        <dbReference type="Proteomes" id="UP000515163"/>
    </source>
</evidence>
<dbReference type="InParanoid" id="A0A6P8JE20"/>
<name>A0A6P8JE20_ACTTE</name>